<evidence type="ECO:0000313" key="2">
    <source>
        <dbReference type="Proteomes" id="UP000809621"/>
    </source>
</evidence>
<dbReference type="InterPro" id="IPR021768">
    <property type="entry name" value="DUF3332"/>
</dbReference>
<organism evidence="1 2">
    <name type="scientific">Vibrio ulleungensis</name>
    <dbReference type="NCBI Taxonomy" id="2807619"/>
    <lineage>
        <taxon>Bacteria</taxon>
        <taxon>Pseudomonadati</taxon>
        <taxon>Pseudomonadota</taxon>
        <taxon>Gammaproteobacteria</taxon>
        <taxon>Vibrionales</taxon>
        <taxon>Vibrionaceae</taxon>
        <taxon>Vibrio</taxon>
    </lineage>
</organism>
<sequence length="179" mass="19621">MKKMTLKAVGTLVIAGSLAGCVGSNAVTEKLMMFNVEVVDNRYARAGVNLLLSPVYAITVAVDYVVVNSIEFWTGKNPLNGKPHIFDMKVDTMMDINDDLAPTLTDAPLDPISNNRMIEKGTMQKIDENTFIMDIVYNDGAEATLMGVRRGENVSYYMDGVLISQTTMSQLQMLADGQI</sequence>
<evidence type="ECO:0000313" key="1">
    <source>
        <dbReference type="EMBL" id="MBM7038114.1"/>
    </source>
</evidence>
<dbReference type="Proteomes" id="UP000809621">
    <property type="component" value="Unassembled WGS sequence"/>
</dbReference>
<keyword evidence="2" id="KW-1185">Reference proteome</keyword>
<reference evidence="1 2" key="1">
    <citation type="submission" date="2021-02" db="EMBL/GenBank/DDBJ databases">
        <authorList>
            <person name="Park J.-S."/>
        </authorList>
    </citation>
    <scope>NUCLEOTIDE SEQUENCE [LARGE SCALE GENOMIC DNA]</scope>
    <source>
        <strain evidence="1 2">188UL20-2</strain>
    </source>
</reference>
<comment type="caution">
    <text evidence="1">The sequence shown here is derived from an EMBL/GenBank/DDBJ whole genome shotgun (WGS) entry which is preliminary data.</text>
</comment>
<accession>A0ABS2HPY5</accession>
<proteinExistence type="predicted"/>
<dbReference type="RefSeq" id="WP_205159594.1">
    <property type="nucleotide sequence ID" value="NZ_JAFEUM010000008.1"/>
</dbReference>
<dbReference type="EMBL" id="JAFEUM010000008">
    <property type="protein sequence ID" value="MBM7038114.1"/>
    <property type="molecule type" value="Genomic_DNA"/>
</dbReference>
<gene>
    <name evidence="1" type="ORF">JQC93_17110</name>
</gene>
<name>A0ABS2HPY5_9VIBR</name>
<protein>
    <submittedName>
        <fullName evidence="1">DUF3332 family protein</fullName>
    </submittedName>
</protein>
<dbReference type="PROSITE" id="PS51257">
    <property type="entry name" value="PROKAR_LIPOPROTEIN"/>
    <property type="match status" value="1"/>
</dbReference>
<dbReference type="Pfam" id="PF11810">
    <property type="entry name" value="DUF3332"/>
    <property type="match status" value="1"/>
</dbReference>